<dbReference type="InterPro" id="IPR006009">
    <property type="entry name" value="GlcNAc_MurG"/>
</dbReference>
<keyword evidence="1" id="KW-1003">Cell membrane</keyword>
<proteinExistence type="inferred from homology"/>
<feature type="domain" description="Glycosyl transferase family 28 C-terminal" evidence="11">
    <location>
        <begin position="184"/>
        <end position="340"/>
    </location>
</feature>
<dbReference type="Pfam" id="PF03033">
    <property type="entry name" value="Glyco_transf_28"/>
    <property type="match status" value="1"/>
</dbReference>
<dbReference type="EMBL" id="CAEZVB010000085">
    <property type="protein sequence ID" value="CAB4628681.1"/>
    <property type="molecule type" value="Genomic_DNA"/>
</dbReference>
<accession>A0A6J6IVY5</accession>
<dbReference type="GO" id="GO:0009252">
    <property type="term" value="P:peptidoglycan biosynthetic process"/>
    <property type="evidence" value="ECO:0007669"/>
    <property type="project" value="UniProtKB-KW"/>
</dbReference>
<gene>
    <name evidence="12" type="ORF">UFOPK1908_01332</name>
</gene>
<dbReference type="InterPro" id="IPR007235">
    <property type="entry name" value="Glyco_trans_28_C"/>
</dbReference>
<keyword evidence="8" id="KW-0131">Cell cycle</keyword>
<reference evidence="12" key="1">
    <citation type="submission" date="2020-05" db="EMBL/GenBank/DDBJ databases">
        <authorList>
            <person name="Chiriac C."/>
            <person name="Salcher M."/>
            <person name="Ghai R."/>
            <person name="Kavagutti S V."/>
        </authorList>
    </citation>
    <scope>NUCLEOTIDE SEQUENCE</scope>
</reference>
<feature type="domain" description="Glycosyltransferase family 28 N-terminal" evidence="10">
    <location>
        <begin position="2"/>
        <end position="140"/>
    </location>
</feature>
<evidence type="ECO:0000256" key="1">
    <source>
        <dbReference type="ARBA" id="ARBA00022475"/>
    </source>
</evidence>
<dbReference type="PANTHER" id="PTHR21015:SF22">
    <property type="entry name" value="GLYCOSYLTRANSFERASE"/>
    <property type="match status" value="1"/>
</dbReference>
<dbReference type="NCBIfam" id="TIGR01133">
    <property type="entry name" value="murG"/>
    <property type="match status" value="1"/>
</dbReference>
<dbReference type="Pfam" id="PF04101">
    <property type="entry name" value="Glyco_tran_28_C"/>
    <property type="match status" value="1"/>
</dbReference>
<evidence type="ECO:0000313" key="12">
    <source>
        <dbReference type="EMBL" id="CAB4628681.1"/>
    </source>
</evidence>
<dbReference type="HAMAP" id="MF_00033">
    <property type="entry name" value="MurG"/>
    <property type="match status" value="1"/>
</dbReference>
<evidence type="ECO:0000256" key="9">
    <source>
        <dbReference type="ARBA" id="ARBA00023316"/>
    </source>
</evidence>
<dbReference type="GO" id="GO:0050511">
    <property type="term" value="F:undecaprenyldiphospho-muramoylpentapeptide beta-N-acetylglucosaminyltransferase activity"/>
    <property type="evidence" value="ECO:0007669"/>
    <property type="project" value="InterPro"/>
</dbReference>
<evidence type="ECO:0000259" key="10">
    <source>
        <dbReference type="Pfam" id="PF03033"/>
    </source>
</evidence>
<evidence type="ECO:0000259" key="11">
    <source>
        <dbReference type="Pfam" id="PF04101"/>
    </source>
</evidence>
<evidence type="ECO:0000256" key="3">
    <source>
        <dbReference type="ARBA" id="ARBA00022676"/>
    </source>
</evidence>
<evidence type="ECO:0000256" key="7">
    <source>
        <dbReference type="ARBA" id="ARBA00023136"/>
    </source>
</evidence>
<dbReference type="SUPFAM" id="SSF53756">
    <property type="entry name" value="UDP-Glycosyltransferase/glycogen phosphorylase"/>
    <property type="match status" value="1"/>
</dbReference>
<evidence type="ECO:0000256" key="5">
    <source>
        <dbReference type="ARBA" id="ARBA00022960"/>
    </source>
</evidence>
<evidence type="ECO:0000256" key="6">
    <source>
        <dbReference type="ARBA" id="ARBA00022984"/>
    </source>
</evidence>
<keyword evidence="7" id="KW-0472">Membrane</keyword>
<protein>
    <submittedName>
        <fullName evidence="12">Unannotated protein</fullName>
    </submittedName>
</protein>
<keyword evidence="4" id="KW-0808">Transferase</keyword>
<keyword evidence="2" id="KW-0132">Cell division</keyword>
<organism evidence="12">
    <name type="scientific">freshwater metagenome</name>
    <dbReference type="NCBI Taxonomy" id="449393"/>
    <lineage>
        <taxon>unclassified sequences</taxon>
        <taxon>metagenomes</taxon>
        <taxon>ecological metagenomes</taxon>
    </lineage>
</organism>
<dbReference type="GO" id="GO:0005975">
    <property type="term" value="P:carbohydrate metabolic process"/>
    <property type="evidence" value="ECO:0007669"/>
    <property type="project" value="InterPro"/>
</dbReference>
<dbReference type="PANTHER" id="PTHR21015">
    <property type="entry name" value="UDP-N-ACETYLGLUCOSAMINE--N-ACETYLMURAMYL-(PENTAPEPTIDE) PYROPHOSPHORYL-UNDECAPRENOL N-ACETYLGLUCOSAMINE TRANSFERASE 1"/>
    <property type="match status" value="1"/>
</dbReference>
<dbReference type="InterPro" id="IPR004276">
    <property type="entry name" value="GlycoTrans_28_N"/>
</dbReference>
<dbReference type="GO" id="GO:0051301">
    <property type="term" value="P:cell division"/>
    <property type="evidence" value="ECO:0007669"/>
    <property type="project" value="UniProtKB-KW"/>
</dbReference>
<keyword evidence="6" id="KW-0573">Peptidoglycan synthesis</keyword>
<keyword evidence="3" id="KW-0328">Glycosyltransferase</keyword>
<dbReference type="AlphaFoldDB" id="A0A6J6IVY5"/>
<keyword evidence="9" id="KW-0961">Cell wall biogenesis/degradation</keyword>
<name>A0A6J6IVY5_9ZZZZ</name>
<sequence>MVLAAGGTAGHIEPALNLADALTQLEPGIEVTVIGGETGLETTLVPARGYALRKVPAVAMPRKLSTDLLTVGPKVRKAKNLSGVILDELDADVVVGFGGYAALPAYLATKKRECGLVIHEANATAGLANKVGARFADSVLVSVPGSLPGTTLALPLRSSIAHLDRTSMRASARDYFGLNHANPVLLVFGGSQGAQHINAVLAESLQDLLAQGIQVLHAYGNKNQAPELTPGYVAIPYLDRMDLAYAAADLGLTRAGAMTVAEVAAVGLPSIFVPLPIGNGEQRLNALPLVDAGGGLLIENASLTAEWLTSTVLNLVKDSDALQSMSQAAAQHGVRDSATRLAAEVLRVAQQYQGKKGVTRG</sequence>
<dbReference type="Gene3D" id="3.40.50.2000">
    <property type="entry name" value="Glycogen Phosphorylase B"/>
    <property type="match status" value="2"/>
</dbReference>
<dbReference type="GO" id="GO:0071555">
    <property type="term" value="P:cell wall organization"/>
    <property type="evidence" value="ECO:0007669"/>
    <property type="project" value="UniProtKB-KW"/>
</dbReference>
<dbReference type="GO" id="GO:0008360">
    <property type="term" value="P:regulation of cell shape"/>
    <property type="evidence" value="ECO:0007669"/>
    <property type="project" value="UniProtKB-KW"/>
</dbReference>
<evidence type="ECO:0000256" key="2">
    <source>
        <dbReference type="ARBA" id="ARBA00022618"/>
    </source>
</evidence>
<keyword evidence="5" id="KW-0133">Cell shape</keyword>
<evidence type="ECO:0000256" key="4">
    <source>
        <dbReference type="ARBA" id="ARBA00022679"/>
    </source>
</evidence>
<evidence type="ECO:0000256" key="8">
    <source>
        <dbReference type="ARBA" id="ARBA00023306"/>
    </source>
</evidence>
<dbReference type="CDD" id="cd03785">
    <property type="entry name" value="GT28_MurG"/>
    <property type="match status" value="1"/>
</dbReference>